<dbReference type="PANTHER" id="PTHR32552">
    <property type="entry name" value="FERRICHROME IRON RECEPTOR-RELATED"/>
    <property type="match status" value="1"/>
</dbReference>
<evidence type="ECO:0000256" key="1">
    <source>
        <dbReference type="ARBA" id="ARBA00004571"/>
    </source>
</evidence>
<evidence type="ECO:0000256" key="3">
    <source>
        <dbReference type="ARBA" id="ARBA00022448"/>
    </source>
</evidence>
<dbReference type="Pfam" id="PF13715">
    <property type="entry name" value="CarbopepD_reg_2"/>
    <property type="match status" value="1"/>
</dbReference>
<keyword evidence="9" id="KW-0406">Ion transport</keyword>
<evidence type="ECO:0000256" key="6">
    <source>
        <dbReference type="ARBA" id="ARBA00022692"/>
    </source>
</evidence>
<evidence type="ECO:0000313" key="19">
    <source>
        <dbReference type="Proteomes" id="UP001501153"/>
    </source>
</evidence>
<dbReference type="RefSeq" id="WP_345234774.1">
    <property type="nucleotide sequence ID" value="NZ_BAABGZ010000013.1"/>
</dbReference>
<dbReference type="Proteomes" id="UP001501153">
    <property type="component" value="Unassembled WGS sequence"/>
</dbReference>
<dbReference type="InterPro" id="IPR037066">
    <property type="entry name" value="Plug_dom_sf"/>
</dbReference>
<accession>A0ABP8I6H5</accession>
<gene>
    <name evidence="18" type="ORF">GCM10023185_11990</name>
</gene>
<organism evidence="18 19">
    <name type="scientific">Hymenobacter saemangeumensis</name>
    <dbReference type="NCBI Taxonomy" id="1084522"/>
    <lineage>
        <taxon>Bacteria</taxon>
        <taxon>Pseudomonadati</taxon>
        <taxon>Bacteroidota</taxon>
        <taxon>Cytophagia</taxon>
        <taxon>Cytophagales</taxon>
        <taxon>Hymenobacteraceae</taxon>
        <taxon>Hymenobacter</taxon>
    </lineage>
</organism>
<keyword evidence="7" id="KW-0732">Signal</keyword>
<evidence type="ECO:0000256" key="14">
    <source>
        <dbReference type="PROSITE-ProRule" id="PRU01360"/>
    </source>
</evidence>
<evidence type="ECO:0000256" key="15">
    <source>
        <dbReference type="RuleBase" id="RU003357"/>
    </source>
</evidence>
<dbReference type="InterPro" id="IPR039426">
    <property type="entry name" value="TonB-dep_rcpt-like"/>
</dbReference>
<keyword evidence="4 14" id="KW-1134">Transmembrane beta strand</keyword>
<evidence type="ECO:0000256" key="8">
    <source>
        <dbReference type="ARBA" id="ARBA00023004"/>
    </source>
</evidence>
<dbReference type="SUPFAM" id="SSF49452">
    <property type="entry name" value="Starch-binding domain-like"/>
    <property type="match status" value="1"/>
</dbReference>
<dbReference type="Gene3D" id="2.170.130.10">
    <property type="entry name" value="TonB-dependent receptor, plug domain"/>
    <property type="match status" value="1"/>
</dbReference>
<dbReference type="Gene3D" id="2.40.170.20">
    <property type="entry name" value="TonB-dependent receptor, beta-barrel domain"/>
    <property type="match status" value="1"/>
</dbReference>
<dbReference type="InterPro" id="IPR013784">
    <property type="entry name" value="Carb-bd-like_fold"/>
</dbReference>
<comment type="similarity">
    <text evidence="2 14 15">Belongs to the TonB-dependent receptor family.</text>
</comment>
<dbReference type="PROSITE" id="PS52016">
    <property type="entry name" value="TONB_DEPENDENT_REC_3"/>
    <property type="match status" value="1"/>
</dbReference>
<keyword evidence="8" id="KW-0408">Iron</keyword>
<keyword evidence="19" id="KW-1185">Reference proteome</keyword>
<evidence type="ECO:0000256" key="9">
    <source>
        <dbReference type="ARBA" id="ARBA00023065"/>
    </source>
</evidence>
<evidence type="ECO:0000256" key="13">
    <source>
        <dbReference type="ARBA" id="ARBA00023237"/>
    </source>
</evidence>
<evidence type="ECO:0000256" key="7">
    <source>
        <dbReference type="ARBA" id="ARBA00022729"/>
    </source>
</evidence>
<reference evidence="19" key="1">
    <citation type="journal article" date="2019" name="Int. J. Syst. Evol. Microbiol.">
        <title>The Global Catalogue of Microorganisms (GCM) 10K type strain sequencing project: providing services to taxonomists for standard genome sequencing and annotation.</title>
        <authorList>
            <consortium name="The Broad Institute Genomics Platform"/>
            <consortium name="The Broad Institute Genome Sequencing Center for Infectious Disease"/>
            <person name="Wu L."/>
            <person name="Ma J."/>
        </authorList>
    </citation>
    <scope>NUCLEOTIDE SEQUENCE [LARGE SCALE GENOMIC DNA]</scope>
    <source>
        <strain evidence="19">JCM 17923</strain>
    </source>
</reference>
<evidence type="ECO:0000256" key="10">
    <source>
        <dbReference type="ARBA" id="ARBA00023077"/>
    </source>
</evidence>
<keyword evidence="10 15" id="KW-0798">TonB box</keyword>
<protein>
    <submittedName>
        <fullName evidence="18">TonB-dependent siderophore receptor</fullName>
    </submittedName>
</protein>
<dbReference type="InterPro" id="IPR012910">
    <property type="entry name" value="Plug_dom"/>
</dbReference>
<proteinExistence type="inferred from homology"/>
<comment type="caution">
    <text evidence="18">The sequence shown here is derived from an EMBL/GenBank/DDBJ whole genome shotgun (WGS) entry which is preliminary data.</text>
</comment>
<evidence type="ECO:0000313" key="18">
    <source>
        <dbReference type="EMBL" id="GAA4352387.1"/>
    </source>
</evidence>
<evidence type="ECO:0000256" key="2">
    <source>
        <dbReference type="ARBA" id="ARBA00009810"/>
    </source>
</evidence>
<dbReference type="CDD" id="cd01347">
    <property type="entry name" value="ligand_gated_channel"/>
    <property type="match status" value="1"/>
</dbReference>
<dbReference type="InterPro" id="IPR010105">
    <property type="entry name" value="TonB_sidphr_rcpt"/>
</dbReference>
<dbReference type="Pfam" id="PF00593">
    <property type="entry name" value="TonB_dep_Rec_b-barrel"/>
    <property type="match status" value="1"/>
</dbReference>
<dbReference type="PANTHER" id="PTHR32552:SF68">
    <property type="entry name" value="FERRICHROME OUTER MEMBRANE TRANSPORTER_PHAGE RECEPTOR"/>
    <property type="match status" value="1"/>
</dbReference>
<name>A0ABP8I6H5_9BACT</name>
<sequence>MRLLALLRFALLLSLLLLNLDLYAAGAGFGSVLGTARMANTQPAAFASIALKATSIGSTADDQGRFRLDRVPAGTYTLVVQAMGFEPVEQTVTITEGQTSRVEVTLAASATSLQEVTVLARSYTAYQRDATNIATRSDTPLRDIPQSVQVLPAAVLRDQQVQLLQESIKNFAGISQFGGYNDFNMRGFRSTTGNFAYNGQRLGGSSYTPQPTYNLESVEAIKGPASVLYGFAAPGGIINQTTRLPQATAQREIRLTYGSFSQLRGVADATGPLTADGRWLYRVVAGAERTDHQMRDWKTRNVFINPSFTFRPSERTDLTLTASYFHQNEDGGTWYNRGIMAVKNGAGQYDLGVLPRSWSHHDANDRGADRIANVQFLGRHRLADKLSVSVLARYSYYHSIQQYHHINRNSFNATTGTIRRHFRDIDNVTQDAFVNTYLTWTPRTGPVEHTILAGIDYGHSQNGYDYAQSGVGVPGLNIFNPQYGQTDRSSYLGERYNARYDNPSNFLGGYVQDQLTLTPQLKAVLGLRYDTYRSTSLDKDRTEQVRNPTAAIVLPQDTSTASAFVPRAGLVYQPLPQLSLYGSYSQSFQPQYSNLARSGGPFDPEVGKQWEVGARTELLGRRLVGSVAFYHIRKVNILTTDPSDPNGERQIAGNEATSKGVELSLTGRVLPGLNIITNYAYNEAKITKNGNPSEPYASPWFENAPNHTGNLWAVYTLQRGPLQGLGFGGGAYHVGKRYSFVEDFSIPAYTTFDAVLNYQIKRASLALNLYNLADTRYYSGVFFNDIVWVGNGRSFRLTAGYSF</sequence>
<evidence type="ECO:0000256" key="11">
    <source>
        <dbReference type="ARBA" id="ARBA00023136"/>
    </source>
</evidence>
<evidence type="ECO:0000256" key="5">
    <source>
        <dbReference type="ARBA" id="ARBA00022496"/>
    </source>
</evidence>
<dbReference type="InterPro" id="IPR000531">
    <property type="entry name" value="Beta-barrel_TonB"/>
</dbReference>
<keyword evidence="11 14" id="KW-0472">Membrane</keyword>
<dbReference type="EMBL" id="BAABGZ010000013">
    <property type="protein sequence ID" value="GAA4352387.1"/>
    <property type="molecule type" value="Genomic_DNA"/>
</dbReference>
<evidence type="ECO:0000259" key="16">
    <source>
        <dbReference type="Pfam" id="PF00593"/>
    </source>
</evidence>
<keyword evidence="5" id="KW-0410">Iron transport</keyword>
<evidence type="ECO:0000256" key="12">
    <source>
        <dbReference type="ARBA" id="ARBA00023170"/>
    </source>
</evidence>
<dbReference type="Pfam" id="PF07715">
    <property type="entry name" value="Plug"/>
    <property type="match status" value="1"/>
</dbReference>
<comment type="subcellular location">
    <subcellularLocation>
        <location evidence="1 14">Cell outer membrane</location>
        <topology evidence="1 14">Multi-pass membrane protein</topology>
    </subcellularLocation>
</comment>
<dbReference type="NCBIfam" id="TIGR01783">
    <property type="entry name" value="TonB-siderophor"/>
    <property type="match status" value="1"/>
</dbReference>
<dbReference type="SUPFAM" id="SSF56935">
    <property type="entry name" value="Porins"/>
    <property type="match status" value="1"/>
</dbReference>
<feature type="domain" description="TonB-dependent receptor plug" evidence="17">
    <location>
        <begin position="141"/>
        <end position="237"/>
    </location>
</feature>
<keyword evidence="13 14" id="KW-0998">Cell outer membrane</keyword>
<evidence type="ECO:0000259" key="17">
    <source>
        <dbReference type="Pfam" id="PF07715"/>
    </source>
</evidence>
<dbReference type="Gene3D" id="2.60.40.1120">
    <property type="entry name" value="Carboxypeptidase-like, regulatory domain"/>
    <property type="match status" value="1"/>
</dbReference>
<evidence type="ECO:0000256" key="4">
    <source>
        <dbReference type="ARBA" id="ARBA00022452"/>
    </source>
</evidence>
<keyword evidence="3 14" id="KW-0813">Transport</keyword>
<feature type="domain" description="TonB-dependent receptor-like beta-barrel" evidence="16">
    <location>
        <begin position="312"/>
        <end position="772"/>
    </location>
</feature>
<keyword evidence="12 18" id="KW-0675">Receptor</keyword>
<dbReference type="InterPro" id="IPR036942">
    <property type="entry name" value="Beta-barrel_TonB_sf"/>
</dbReference>
<keyword evidence="6 14" id="KW-0812">Transmembrane</keyword>